<gene>
    <name evidence="3" type="ordered locus">Isop_2270</name>
</gene>
<keyword evidence="2" id="KW-0812">Transmembrane</keyword>
<dbReference type="RefSeq" id="WP_013565136.1">
    <property type="nucleotide sequence ID" value="NC_014962.1"/>
</dbReference>
<evidence type="ECO:0000313" key="4">
    <source>
        <dbReference type="Proteomes" id="UP000008631"/>
    </source>
</evidence>
<dbReference type="HOGENOM" id="CLU_969009_0_0_0"/>
<dbReference type="Proteomes" id="UP000008631">
    <property type="component" value="Chromosome"/>
</dbReference>
<protein>
    <submittedName>
        <fullName evidence="3">Uncharacterized protein</fullName>
    </submittedName>
</protein>
<feature type="region of interest" description="Disordered" evidence="1">
    <location>
        <begin position="71"/>
        <end position="92"/>
    </location>
</feature>
<evidence type="ECO:0000256" key="1">
    <source>
        <dbReference type="SAM" id="MobiDB-lite"/>
    </source>
</evidence>
<organism evidence="3 4">
    <name type="scientific">Isosphaera pallida (strain ATCC 43644 / DSM 9630 / IS1B)</name>
    <dbReference type="NCBI Taxonomy" id="575540"/>
    <lineage>
        <taxon>Bacteria</taxon>
        <taxon>Pseudomonadati</taxon>
        <taxon>Planctomycetota</taxon>
        <taxon>Planctomycetia</taxon>
        <taxon>Isosphaerales</taxon>
        <taxon>Isosphaeraceae</taxon>
        <taxon>Isosphaera</taxon>
    </lineage>
</organism>
<feature type="compositionally biased region" description="Low complexity" evidence="1">
    <location>
        <begin position="242"/>
        <end position="260"/>
    </location>
</feature>
<feature type="transmembrane region" description="Helical" evidence="2">
    <location>
        <begin position="186"/>
        <end position="212"/>
    </location>
</feature>
<dbReference type="AlphaFoldDB" id="E8R5U1"/>
<name>E8R5U1_ISOPI</name>
<sequence>MPNPSSFLMPMPGGSEDHDRPPLSPPSLQTTLPSAQPSSVGDSRPTPPARADAIALPTASAIAVASESPPAPLVALSPAPDPQPSPDREREKDAEAWGHELMLYGHEQLMRASDHSTLVAFAAIAFQEIRGDSGDGPGPKVGCALLLLSVLMCAFVHFAMGHAFMGRARRLIRRRRRSWGSELRHGLHVTLAWLAALTQFGLVIVGTMLVLMDNPPAPLPNLVTWWEQGVGKSVKAEAEGESQPPSKAKSPQSAPAGDANPSPPPPNDALLLIPPDQGSAPALKASS</sequence>
<keyword evidence="2" id="KW-1133">Transmembrane helix</keyword>
<proteinExistence type="predicted"/>
<evidence type="ECO:0000313" key="3">
    <source>
        <dbReference type="EMBL" id="ADV62848.1"/>
    </source>
</evidence>
<reference key="1">
    <citation type="submission" date="2010-11" db="EMBL/GenBank/DDBJ databases">
        <title>The complete sequence of chromosome of Isophaera pallida ATCC 43644.</title>
        <authorList>
            <consortium name="US DOE Joint Genome Institute (JGI-PGF)"/>
            <person name="Lucas S."/>
            <person name="Copeland A."/>
            <person name="Lapidus A."/>
            <person name="Bruce D."/>
            <person name="Goodwin L."/>
            <person name="Pitluck S."/>
            <person name="Kyrpides N."/>
            <person name="Mavromatis K."/>
            <person name="Pagani I."/>
            <person name="Ivanova N."/>
            <person name="Saunders E."/>
            <person name="Brettin T."/>
            <person name="Detter J.C."/>
            <person name="Han C."/>
            <person name="Tapia R."/>
            <person name="Land M."/>
            <person name="Hauser L."/>
            <person name="Markowitz V."/>
            <person name="Cheng J.-F."/>
            <person name="Hugenholtz P."/>
            <person name="Woyke T."/>
            <person name="Wu D."/>
            <person name="Eisen J.A."/>
        </authorList>
    </citation>
    <scope>NUCLEOTIDE SEQUENCE</scope>
    <source>
        <strain>ATCC 43644</strain>
    </source>
</reference>
<dbReference type="KEGG" id="ipa:Isop_2270"/>
<evidence type="ECO:0000256" key="2">
    <source>
        <dbReference type="SAM" id="Phobius"/>
    </source>
</evidence>
<keyword evidence="4" id="KW-1185">Reference proteome</keyword>
<keyword evidence="2" id="KW-0472">Membrane</keyword>
<dbReference type="InParanoid" id="E8R5U1"/>
<accession>E8R5U1</accession>
<feature type="transmembrane region" description="Helical" evidence="2">
    <location>
        <begin position="144"/>
        <end position="165"/>
    </location>
</feature>
<dbReference type="OrthoDB" id="288370at2"/>
<feature type="region of interest" description="Disordered" evidence="1">
    <location>
        <begin position="234"/>
        <end position="287"/>
    </location>
</feature>
<reference evidence="3 4" key="2">
    <citation type="journal article" date="2011" name="Stand. Genomic Sci.">
        <title>Complete genome sequence of Isosphaera pallida type strain (IS1B).</title>
        <authorList>
            <consortium name="US DOE Joint Genome Institute (JGI-PGF)"/>
            <person name="Goker M."/>
            <person name="Cleland D."/>
            <person name="Saunders E."/>
            <person name="Lapidus A."/>
            <person name="Nolan M."/>
            <person name="Lucas S."/>
            <person name="Hammon N."/>
            <person name="Deshpande S."/>
            <person name="Cheng J.F."/>
            <person name="Tapia R."/>
            <person name="Han C."/>
            <person name="Goodwin L."/>
            <person name="Pitluck S."/>
            <person name="Liolios K."/>
            <person name="Pagani I."/>
            <person name="Ivanova N."/>
            <person name="Mavromatis K."/>
            <person name="Pati A."/>
            <person name="Chen A."/>
            <person name="Palaniappan K."/>
            <person name="Land M."/>
            <person name="Hauser L."/>
            <person name="Chang Y.J."/>
            <person name="Jeffries C.D."/>
            <person name="Detter J.C."/>
            <person name="Beck B."/>
            <person name="Woyke T."/>
            <person name="Bristow J."/>
            <person name="Eisen J.A."/>
            <person name="Markowitz V."/>
            <person name="Hugenholtz P."/>
            <person name="Kyrpides N.C."/>
            <person name="Klenk H.P."/>
        </authorList>
    </citation>
    <scope>NUCLEOTIDE SEQUENCE [LARGE SCALE GENOMIC DNA]</scope>
    <source>
        <strain evidence="4">ATCC 43644 / DSM 9630 / IS1B</strain>
    </source>
</reference>
<feature type="region of interest" description="Disordered" evidence="1">
    <location>
        <begin position="1"/>
        <end position="54"/>
    </location>
</feature>
<dbReference type="EMBL" id="CP002353">
    <property type="protein sequence ID" value="ADV62848.1"/>
    <property type="molecule type" value="Genomic_DNA"/>
</dbReference>